<organism evidence="2 3">
    <name type="scientific">Nocardia transvalensis</name>
    <dbReference type="NCBI Taxonomy" id="37333"/>
    <lineage>
        <taxon>Bacteria</taxon>
        <taxon>Bacillati</taxon>
        <taxon>Actinomycetota</taxon>
        <taxon>Actinomycetes</taxon>
        <taxon>Mycobacteriales</taxon>
        <taxon>Nocardiaceae</taxon>
        <taxon>Nocardia</taxon>
    </lineage>
</organism>
<comment type="caution">
    <text evidence="2">The sequence shown here is derived from an EMBL/GenBank/DDBJ whole genome shotgun (WGS) entry which is preliminary data.</text>
</comment>
<proteinExistence type="predicted"/>
<dbReference type="Proteomes" id="UP000540412">
    <property type="component" value="Unassembled WGS sequence"/>
</dbReference>
<gene>
    <name evidence="2" type="ORF">BJY24_007663</name>
</gene>
<dbReference type="AlphaFoldDB" id="A0A7W9UML2"/>
<dbReference type="EMBL" id="JACHIT010000002">
    <property type="protein sequence ID" value="MBB5918751.1"/>
    <property type="molecule type" value="Genomic_DNA"/>
</dbReference>
<evidence type="ECO:0000259" key="1">
    <source>
        <dbReference type="Pfam" id="PF00934"/>
    </source>
</evidence>
<keyword evidence="3" id="KW-1185">Reference proteome</keyword>
<protein>
    <recommendedName>
        <fullName evidence="1">PE domain-containing protein</fullName>
    </recommendedName>
</protein>
<accession>A0A7W9UML2</accession>
<dbReference type="Pfam" id="PF00934">
    <property type="entry name" value="PE"/>
    <property type="match status" value="1"/>
</dbReference>
<dbReference type="InterPro" id="IPR000084">
    <property type="entry name" value="PE-PGRS_N"/>
</dbReference>
<feature type="domain" description="PE" evidence="1">
    <location>
        <begin position="3"/>
        <end position="89"/>
    </location>
</feature>
<reference evidence="2 3" key="1">
    <citation type="submission" date="2020-08" db="EMBL/GenBank/DDBJ databases">
        <title>Sequencing the genomes of 1000 actinobacteria strains.</title>
        <authorList>
            <person name="Klenk H.-P."/>
        </authorList>
    </citation>
    <scope>NUCLEOTIDE SEQUENCE [LARGE SCALE GENOMIC DNA]</scope>
    <source>
        <strain evidence="2 3">DSM 43582</strain>
    </source>
</reference>
<evidence type="ECO:0000313" key="3">
    <source>
        <dbReference type="Proteomes" id="UP000540412"/>
    </source>
</evidence>
<dbReference type="RefSeq" id="WP_040752204.1">
    <property type="nucleotide sequence ID" value="NZ_JACHIT010000002.1"/>
</dbReference>
<sequence>MILQVDSDHLTAIATRMGMSSTELMAALSGAVPGMCPLPAAFDDVSMLVPQVMAEYASSFGGVTAHGIEVGATGGSALPVTGQCYSGEDILSGETIAAQGVSLTG</sequence>
<evidence type="ECO:0000313" key="2">
    <source>
        <dbReference type="EMBL" id="MBB5918751.1"/>
    </source>
</evidence>
<name>A0A7W9UML2_9NOCA</name>